<dbReference type="GO" id="GO:0005634">
    <property type="term" value="C:nucleus"/>
    <property type="evidence" value="ECO:0007669"/>
    <property type="project" value="UniProtKB-SubCell"/>
</dbReference>
<dbReference type="PANTHER" id="PTHR12322">
    <property type="entry name" value="DOUBLESEX AND MAB-3 RELATED TRANSCRIPTION FACTOR DMRT"/>
    <property type="match status" value="1"/>
</dbReference>
<evidence type="ECO:0000256" key="6">
    <source>
        <dbReference type="SAM" id="MobiDB-lite"/>
    </source>
</evidence>
<feature type="domain" description="DM" evidence="7">
    <location>
        <begin position="89"/>
        <end position="136"/>
    </location>
</feature>
<dbReference type="Pfam" id="PF00751">
    <property type="entry name" value="DM"/>
    <property type="match status" value="2"/>
</dbReference>
<dbReference type="SUPFAM" id="SSF82927">
    <property type="entry name" value="Cysteine-rich DNA binding domain, (DM domain)"/>
    <property type="match status" value="2"/>
</dbReference>
<keyword evidence="1 5" id="KW-0479">Metal-binding</keyword>
<comment type="subcellular location">
    <subcellularLocation>
        <location evidence="5">Nucleus</location>
    </subcellularLocation>
</comment>
<keyword evidence="3 5" id="KW-0238">DNA-binding</keyword>
<feature type="region of interest" description="Disordered" evidence="6">
    <location>
        <begin position="164"/>
        <end position="227"/>
    </location>
</feature>
<evidence type="ECO:0000313" key="9">
    <source>
        <dbReference type="Proteomes" id="UP000499080"/>
    </source>
</evidence>
<dbReference type="Gene3D" id="4.10.1040.10">
    <property type="entry name" value="DM DNA-binding domain"/>
    <property type="match status" value="2"/>
</dbReference>
<feature type="compositionally biased region" description="Basic and acidic residues" evidence="6">
    <location>
        <begin position="1"/>
        <end position="28"/>
    </location>
</feature>
<dbReference type="InterPro" id="IPR036407">
    <property type="entry name" value="DM_DNA-bd_sf"/>
</dbReference>
<feature type="DNA-binding region" description="DM" evidence="5">
    <location>
        <begin position="89"/>
        <end position="136"/>
    </location>
</feature>
<organism evidence="8 9">
    <name type="scientific">Araneus ventricosus</name>
    <name type="common">Orbweaver spider</name>
    <name type="synonym">Epeira ventricosa</name>
    <dbReference type="NCBI Taxonomy" id="182803"/>
    <lineage>
        <taxon>Eukaryota</taxon>
        <taxon>Metazoa</taxon>
        <taxon>Ecdysozoa</taxon>
        <taxon>Arthropoda</taxon>
        <taxon>Chelicerata</taxon>
        <taxon>Arachnida</taxon>
        <taxon>Araneae</taxon>
        <taxon>Araneomorphae</taxon>
        <taxon>Entelegynae</taxon>
        <taxon>Araneoidea</taxon>
        <taxon>Araneidae</taxon>
        <taxon>Araneus</taxon>
    </lineage>
</organism>
<dbReference type="InterPro" id="IPR026607">
    <property type="entry name" value="DMRT"/>
</dbReference>
<sequence>MKADLVKKSRELSMKLKLVKREEPKQEEEPPQQQHQQQQKVYLEEAKEEDAEYEDPVSSPPDMNGNQRGVVAQRSDHKTTDKTPRTPKCARCRNHGYLNDVRAHKRYCKFRECVCSKCVLIVERQRVMAAQVALRRAMLQDEETGQTGNYNNILMLPEEVVKPPSPKLSAFKPLKDTATQQQQLEDDDEDATDYDEDPPSSPLKDESTKPGGSAPEKPEEKKKLRHPKCARCKNHNKEFSVKGHKRYCEYRDCRCIRCILIVERQQVMAAQVALRRAMLQDEEKGLKGAYPMIKIENGQTVTVPKSSPKPSAFHSPKGKEAFL</sequence>
<feature type="compositionally biased region" description="Acidic residues" evidence="6">
    <location>
        <begin position="184"/>
        <end position="198"/>
    </location>
</feature>
<dbReference type="SMART" id="SM00301">
    <property type="entry name" value="DM"/>
    <property type="match status" value="2"/>
</dbReference>
<feature type="region of interest" description="Disordered" evidence="6">
    <location>
        <begin position="1"/>
        <end position="86"/>
    </location>
</feature>
<dbReference type="AlphaFoldDB" id="A0A4Y2CZN2"/>
<dbReference type="EMBL" id="BGPR01000268">
    <property type="protein sequence ID" value="GBM09317.1"/>
    <property type="molecule type" value="Genomic_DNA"/>
</dbReference>
<dbReference type="GO" id="GO:0046872">
    <property type="term" value="F:metal ion binding"/>
    <property type="evidence" value="ECO:0007669"/>
    <property type="project" value="UniProtKB-KW"/>
</dbReference>
<feature type="compositionally biased region" description="Low complexity" evidence="6">
    <location>
        <begin position="31"/>
        <end position="40"/>
    </location>
</feature>
<evidence type="ECO:0000256" key="1">
    <source>
        <dbReference type="ARBA" id="ARBA00022723"/>
    </source>
</evidence>
<comment type="caution">
    <text evidence="8">The sequence shown here is derived from an EMBL/GenBank/DDBJ whole genome shotgun (WGS) entry which is preliminary data.</text>
</comment>
<protein>
    <submittedName>
        <fullName evidence="8">Doublesex-and mab-3-related transcription factor A2</fullName>
    </submittedName>
</protein>
<proteinExistence type="predicted"/>
<keyword evidence="4 5" id="KW-0539">Nucleus</keyword>
<dbReference type="GO" id="GO:0000978">
    <property type="term" value="F:RNA polymerase II cis-regulatory region sequence-specific DNA binding"/>
    <property type="evidence" value="ECO:0007669"/>
    <property type="project" value="TreeGrafter"/>
</dbReference>
<feature type="DNA-binding region" description="DM" evidence="5">
    <location>
        <begin position="229"/>
        <end position="276"/>
    </location>
</feature>
<dbReference type="PROSITE" id="PS40000">
    <property type="entry name" value="DM_1"/>
    <property type="match status" value="2"/>
</dbReference>
<evidence type="ECO:0000256" key="4">
    <source>
        <dbReference type="ARBA" id="ARBA00023242"/>
    </source>
</evidence>
<dbReference type="PANTHER" id="PTHR12322:SF53">
    <property type="entry name" value="DOUBLESEX-MAB RELATED 11E"/>
    <property type="match status" value="1"/>
</dbReference>
<keyword evidence="9" id="KW-1185">Reference proteome</keyword>
<feature type="region of interest" description="Disordered" evidence="6">
    <location>
        <begin position="301"/>
        <end position="323"/>
    </location>
</feature>
<name>A0A4Y2CZN2_ARAVE</name>
<dbReference type="GO" id="GO:0007548">
    <property type="term" value="P:sex differentiation"/>
    <property type="evidence" value="ECO:0007669"/>
    <property type="project" value="TreeGrafter"/>
</dbReference>
<dbReference type="GO" id="GO:0000981">
    <property type="term" value="F:DNA-binding transcription factor activity, RNA polymerase II-specific"/>
    <property type="evidence" value="ECO:0007669"/>
    <property type="project" value="TreeGrafter"/>
</dbReference>
<feature type="compositionally biased region" description="Acidic residues" evidence="6">
    <location>
        <begin position="46"/>
        <end position="55"/>
    </location>
</feature>
<dbReference type="InterPro" id="IPR001275">
    <property type="entry name" value="DM_DNA-bd"/>
</dbReference>
<dbReference type="Proteomes" id="UP000499080">
    <property type="component" value="Unassembled WGS sequence"/>
</dbReference>
<evidence type="ECO:0000256" key="5">
    <source>
        <dbReference type="PROSITE-ProRule" id="PRU00070"/>
    </source>
</evidence>
<reference evidence="8 9" key="1">
    <citation type="journal article" date="2019" name="Sci. Rep.">
        <title>Orb-weaving spider Araneus ventricosus genome elucidates the spidroin gene catalogue.</title>
        <authorList>
            <person name="Kono N."/>
            <person name="Nakamura H."/>
            <person name="Ohtoshi R."/>
            <person name="Moran D.A.P."/>
            <person name="Shinohara A."/>
            <person name="Yoshida Y."/>
            <person name="Fujiwara M."/>
            <person name="Mori M."/>
            <person name="Tomita M."/>
            <person name="Arakawa K."/>
        </authorList>
    </citation>
    <scope>NUCLEOTIDE SEQUENCE [LARGE SCALE GENOMIC DNA]</scope>
</reference>
<evidence type="ECO:0000256" key="3">
    <source>
        <dbReference type="ARBA" id="ARBA00023125"/>
    </source>
</evidence>
<evidence type="ECO:0000313" key="8">
    <source>
        <dbReference type="EMBL" id="GBM09317.1"/>
    </source>
</evidence>
<evidence type="ECO:0000259" key="7">
    <source>
        <dbReference type="PROSITE" id="PS50809"/>
    </source>
</evidence>
<feature type="domain" description="DM" evidence="7">
    <location>
        <begin position="229"/>
        <end position="276"/>
    </location>
</feature>
<evidence type="ECO:0000256" key="2">
    <source>
        <dbReference type="ARBA" id="ARBA00022833"/>
    </source>
</evidence>
<dbReference type="PROSITE" id="PS50809">
    <property type="entry name" value="DM_2"/>
    <property type="match status" value="2"/>
</dbReference>
<feature type="compositionally biased region" description="Basic and acidic residues" evidence="6">
    <location>
        <begin position="74"/>
        <end position="84"/>
    </location>
</feature>
<gene>
    <name evidence="8" type="primary">dmrta2_0</name>
    <name evidence="8" type="ORF">AVEN_135048_1</name>
</gene>
<keyword evidence="2 5" id="KW-0862">Zinc</keyword>
<accession>A0A4Y2CZN2</accession>
<dbReference type="OrthoDB" id="6429624at2759"/>
<dbReference type="FunFam" id="4.10.1040.10:FF:000001">
    <property type="entry name" value="doublesex- and mab-3-related transcription factor 1"/>
    <property type="match status" value="2"/>
</dbReference>